<dbReference type="HOGENOM" id="CLU_1980589_0_0_6"/>
<dbReference type="Proteomes" id="UP000031623">
    <property type="component" value="Chromosome"/>
</dbReference>
<name>A0A090AG82_9GAMM</name>
<proteinExistence type="predicted"/>
<dbReference type="KEGG" id="tig:THII_1857"/>
<evidence type="ECO:0000313" key="2">
    <source>
        <dbReference type="Proteomes" id="UP000031623"/>
    </source>
</evidence>
<dbReference type="EMBL" id="AP014633">
    <property type="protein sequence ID" value="BAP56154.1"/>
    <property type="molecule type" value="Genomic_DNA"/>
</dbReference>
<dbReference type="AlphaFoldDB" id="A0A090AG82"/>
<keyword evidence="2" id="KW-1185">Reference proteome</keyword>
<sequence length="126" mass="14141">MKIKLIDETSSIVKASPSLIGLDSQSSTETPEWVKNFINAENWQASSMPVSELQKLLDQIPELLFIENSRLTTWEINGQILNVDLSLVFGHLASDLLLLEGNQDVVIEENQDSNIQSLNTYLLLLE</sequence>
<gene>
    <name evidence="1" type="ORF">THII_1857</name>
</gene>
<evidence type="ECO:0000313" key="1">
    <source>
        <dbReference type="EMBL" id="BAP56154.1"/>
    </source>
</evidence>
<reference evidence="1 2" key="1">
    <citation type="journal article" date="2014" name="ISME J.">
        <title>Ecophysiology of Thioploca ingrica as revealed by the complete genome sequence supplemented with proteomic evidence.</title>
        <authorList>
            <person name="Kojima H."/>
            <person name="Ogura Y."/>
            <person name="Yamamoto N."/>
            <person name="Togashi T."/>
            <person name="Mori H."/>
            <person name="Watanabe T."/>
            <person name="Nemoto F."/>
            <person name="Kurokawa K."/>
            <person name="Hayashi T."/>
            <person name="Fukui M."/>
        </authorList>
    </citation>
    <scope>NUCLEOTIDE SEQUENCE [LARGE SCALE GENOMIC DNA]</scope>
</reference>
<dbReference type="STRING" id="40754.THII_1857"/>
<accession>A0A090AG82</accession>
<organism evidence="1 2">
    <name type="scientific">Thioploca ingrica</name>
    <dbReference type="NCBI Taxonomy" id="40754"/>
    <lineage>
        <taxon>Bacteria</taxon>
        <taxon>Pseudomonadati</taxon>
        <taxon>Pseudomonadota</taxon>
        <taxon>Gammaproteobacteria</taxon>
        <taxon>Thiotrichales</taxon>
        <taxon>Thiotrichaceae</taxon>
        <taxon>Thioploca</taxon>
    </lineage>
</organism>
<protein>
    <submittedName>
        <fullName evidence="1">Uncharacterized protein</fullName>
    </submittedName>
</protein>